<accession>A0A6M3M7Z5</accession>
<sequence length="126" mass="14324">MKDCGHKKLMYVYIASAYTEHPDGKQAAVLQQLQAAERLMYVSQGQLVPIVPLLSHFWNIVSPHSYDFWLDYDLKLVELCDVLLRLPGKSVGADREEARAKELGLLVYYSLGDLPEELCGEYYDGL</sequence>
<dbReference type="Gene3D" id="3.40.50.10400">
    <property type="entry name" value="Hypothetical protein PA1492"/>
    <property type="match status" value="1"/>
</dbReference>
<protein>
    <submittedName>
        <fullName evidence="1">Uncharacterized protein</fullName>
    </submittedName>
</protein>
<reference evidence="1" key="1">
    <citation type="submission" date="2020-03" db="EMBL/GenBank/DDBJ databases">
        <title>The deep terrestrial virosphere.</title>
        <authorList>
            <person name="Holmfeldt K."/>
            <person name="Nilsson E."/>
            <person name="Simone D."/>
            <person name="Lopez-Fernandez M."/>
            <person name="Wu X."/>
            <person name="de Brujin I."/>
            <person name="Lundin D."/>
            <person name="Andersson A."/>
            <person name="Bertilsson S."/>
            <person name="Dopson M."/>
        </authorList>
    </citation>
    <scope>NUCLEOTIDE SEQUENCE</scope>
    <source>
        <strain evidence="1">MM171B01825</strain>
    </source>
</reference>
<proteinExistence type="predicted"/>
<dbReference type="AlphaFoldDB" id="A0A6M3M7Z5"/>
<dbReference type="EMBL" id="MT143739">
    <property type="protein sequence ID" value="QJB01853.1"/>
    <property type="molecule type" value="Genomic_DNA"/>
</dbReference>
<gene>
    <name evidence="1" type="ORF">MM171B01825_0002</name>
</gene>
<evidence type="ECO:0000313" key="1">
    <source>
        <dbReference type="EMBL" id="QJB01853.1"/>
    </source>
</evidence>
<organism evidence="1">
    <name type="scientific">viral metagenome</name>
    <dbReference type="NCBI Taxonomy" id="1070528"/>
    <lineage>
        <taxon>unclassified sequences</taxon>
        <taxon>metagenomes</taxon>
        <taxon>organismal metagenomes</taxon>
    </lineage>
</organism>
<name>A0A6M3M7Z5_9ZZZZ</name>